<evidence type="ECO:0000256" key="7">
    <source>
        <dbReference type="SAM" id="MobiDB-lite"/>
    </source>
</evidence>
<sequence>MNPKVRPGVVAVLAAAMAATSLATSPGASAARTSSATNGWSPVGPTSTSSALDPTPAFNPPSSDERKRAISSAGGALLTDAAALHTSSDDTFELERSVAGSQGLQYLTYRRTHRGLPVYGGDVVVATDKSGQVVQAVMTGQRATLKIDPTTSVTASEAATKARAKLSVVESVGEPTLLVHAVGERPRLAWEVVVTGATGKGPSVQHVYVDAGDGSVFDAWDEVKGGTGNSNYNGPVTFNTSGSGSSYSMTDPTRPGLRCGGQSGTAYTKASDTWGNGSGTDLETACVDAMFAAQKEWDMLRDWLGRNGFNGSGGGFPARVGLSDVNAYWNGSYTNFGHNSSNAKQATAIDVVAHEYGHSVFQYSGSPQQSIDPEEAALNESTGDIFGALTEHYANEPAPYDTPDYLVGEGVNFDGYGPIRNMYDPSALGDPNCYGPWIRTMDPYMGAGPQNHWFYLLAEGSNPGGGKPASPTCTSPAVTGIGIQKAGKIFQAGLNMKTIPWTYAKARRATLNAAKLLFPGSCVEFDATKAAWTAVSVPAQAGDPTCTVAPR</sequence>
<dbReference type="Gene3D" id="1.10.390.10">
    <property type="entry name" value="Neutral Protease Domain 2"/>
    <property type="match status" value="1"/>
</dbReference>
<evidence type="ECO:0000256" key="8">
    <source>
        <dbReference type="SAM" id="SignalP"/>
    </source>
</evidence>
<evidence type="ECO:0000256" key="1">
    <source>
        <dbReference type="ARBA" id="ARBA00022670"/>
    </source>
</evidence>
<comment type="caution">
    <text evidence="12">The sequence shown here is derived from an EMBL/GenBank/DDBJ whole genome shotgun (WGS) entry which is preliminary data.</text>
</comment>
<evidence type="ECO:0000256" key="2">
    <source>
        <dbReference type="ARBA" id="ARBA00022723"/>
    </source>
</evidence>
<feature type="domain" description="Peptidase M4 C-terminal" evidence="10">
    <location>
        <begin position="375"/>
        <end position="537"/>
    </location>
</feature>
<gene>
    <name evidence="12" type="ORF">ACFYXI_35045</name>
</gene>
<keyword evidence="4" id="KW-0378">Hydrolase</keyword>
<feature type="compositionally biased region" description="Polar residues" evidence="7">
    <location>
        <begin position="31"/>
        <end position="52"/>
    </location>
</feature>
<keyword evidence="13" id="KW-1185">Reference proteome</keyword>
<evidence type="ECO:0000259" key="11">
    <source>
        <dbReference type="Pfam" id="PF07504"/>
    </source>
</evidence>
<evidence type="ECO:0000256" key="3">
    <source>
        <dbReference type="ARBA" id="ARBA00022729"/>
    </source>
</evidence>
<evidence type="ECO:0000313" key="13">
    <source>
        <dbReference type="Proteomes" id="UP001602013"/>
    </source>
</evidence>
<protein>
    <submittedName>
        <fullName evidence="12">M4 family metallopeptidase</fullName>
    </submittedName>
</protein>
<feature type="domain" description="FTP" evidence="11">
    <location>
        <begin position="90"/>
        <end position="136"/>
    </location>
</feature>
<organism evidence="12 13">
    <name type="scientific">Microtetraspora malaysiensis</name>
    <dbReference type="NCBI Taxonomy" id="161358"/>
    <lineage>
        <taxon>Bacteria</taxon>
        <taxon>Bacillati</taxon>
        <taxon>Actinomycetota</taxon>
        <taxon>Actinomycetes</taxon>
        <taxon>Streptosporangiales</taxon>
        <taxon>Streptosporangiaceae</taxon>
        <taxon>Microtetraspora</taxon>
    </lineage>
</organism>
<feature type="chain" id="PRO_5046676974" evidence="8">
    <location>
        <begin position="31"/>
        <end position="551"/>
    </location>
</feature>
<dbReference type="SUPFAM" id="SSF55486">
    <property type="entry name" value="Metalloproteases ('zincins'), catalytic domain"/>
    <property type="match status" value="1"/>
</dbReference>
<feature type="signal peptide" evidence="8">
    <location>
        <begin position="1"/>
        <end position="30"/>
    </location>
</feature>
<evidence type="ECO:0000256" key="5">
    <source>
        <dbReference type="ARBA" id="ARBA00022833"/>
    </source>
</evidence>
<keyword evidence="3 8" id="KW-0732">Signal</keyword>
<dbReference type="Pfam" id="PF02868">
    <property type="entry name" value="Peptidase_M4_C"/>
    <property type="match status" value="1"/>
</dbReference>
<dbReference type="InterPro" id="IPR013856">
    <property type="entry name" value="Peptidase_M4_domain"/>
</dbReference>
<feature type="region of interest" description="Disordered" evidence="7">
    <location>
        <begin position="25"/>
        <end position="69"/>
    </location>
</feature>
<reference evidence="12 13" key="1">
    <citation type="submission" date="2024-10" db="EMBL/GenBank/DDBJ databases">
        <title>The Natural Products Discovery Center: Release of the First 8490 Sequenced Strains for Exploring Actinobacteria Biosynthetic Diversity.</title>
        <authorList>
            <person name="Kalkreuter E."/>
            <person name="Kautsar S.A."/>
            <person name="Yang D."/>
            <person name="Bader C.D."/>
            <person name="Teijaro C.N."/>
            <person name="Fluegel L."/>
            <person name="Davis C.M."/>
            <person name="Simpson J.R."/>
            <person name="Lauterbach L."/>
            <person name="Steele A.D."/>
            <person name="Gui C."/>
            <person name="Meng S."/>
            <person name="Li G."/>
            <person name="Viehrig K."/>
            <person name="Ye F."/>
            <person name="Su P."/>
            <person name="Kiefer A.F."/>
            <person name="Nichols A."/>
            <person name="Cepeda A.J."/>
            <person name="Yan W."/>
            <person name="Fan B."/>
            <person name="Jiang Y."/>
            <person name="Adhikari A."/>
            <person name="Zheng C.-J."/>
            <person name="Schuster L."/>
            <person name="Cowan T.M."/>
            <person name="Smanski M.J."/>
            <person name="Chevrette M.G."/>
            <person name="De Carvalho L.P.S."/>
            <person name="Shen B."/>
        </authorList>
    </citation>
    <scope>NUCLEOTIDE SEQUENCE [LARGE SCALE GENOMIC DNA]</scope>
    <source>
        <strain evidence="12 13">NPDC002173</strain>
    </source>
</reference>
<keyword evidence="5" id="KW-0862">Zinc</keyword>
<dbReference type="RefSeq" id="WP_387417026.1">
    <property type="nucleotide sequence ID" value="NZ_JBIASD010000036.1"/>
</dbReference>
<dbReference type="Gene3D" id="3.10.170.10">
    <property type="match status" value="1"/>
</dbReference>
<dbReference type="EMBL" id="JBIASD010000036">
    <property type="protein sequence ID" value="MFF3670819.1"/>
    <property type="molecule type" value="Genomic_DNA"/>
</dbReference>
<dbReference type="InterPro" id="IPR050728">
    <property type="entry name" value="Zinc_Metalloprotease_M4"/>
</dbReference>
<keyword evidence="6" id="KW-0482">Metalloprotease</keyword>
<keyword evidence="2" id="KW-0479">Metal-binding</keyword>
<dbReference type="Pfam" id="PF01447">
    <property type="entry name" value="Peptidase_M4"/>
    <property type="match status" value="1"/>
</dbReference>
<dbReference type="PANTHER" id="PTHR33794:SF1">
    <property type="entry name" value="BACILLOLYSIN"/>
    <property type="match status" value="1"/>
</dbReference>
<evidence type="ECO:0000259" key="10">
    <source>
        <dbReference type="Pfam" id="PF02868"/>
    </source>
</evidence>
<dbReference type="Proteomes" id="UP001602013">
    <property type="component" value="Unassembled WGS sequence"/>
</dbReference>
<dbReference type="CDD" id="cd09597">
    <property type="entry name" value="M4_TLP"/>
    <property type="match status" value="1"/>
</dbReference>
<name>A0ABW6T0L4_9ACTN</name>
<dbReference type="Gene3D" id="3.10.450.490">
    <property type="match status" value="1"/>
</dbReference>
<dbReference type="Pfam" id="PF07504">
    <property type="entry name" value="FTP"/>
    <property type="match status" value="1"/>
</dbReference>
<proteinExistence type="predicted"/>
<evidence type="ECO:0000256" key="6">
    <source>
        <dbReference type="ARBA" id="ARBA00023049"/>
    </source>
</evidence>
<evidence type="ECO:0000259" key="9">
    <source>
        <dbReference type="Pfam" id="PF01447"/>
    </source>
</evidence>
<keyword evidence="1" id="KW-0645">Protease</keyword>
<evidence type="ECO:0000313" key="12">
    <source>
        <dbReference type="EMBL" id="MFF3670819.1"/>
    </source>
</evidence>
<dbReference type="PANTHER" id="PTHR33794">
    <property type="entry name" value="BACILLOLYSIN"/>
    <property type="match status" value="1"/>
</dbReference>
<feature type="domain" description="Peptidase M4" evidence="9">
    <location>
        <begin position="226"/>
        <end position="362"/>
    </location>
</feature>
<dbReference type="InterPro" id="IPR001570">
    <property type="entry name" value="Peptidase_M4_C_domain"/>
</dbReference>
<accession>A0ABW6T0L4</accession>
<evidence type="ECO:0000256" key="4">
    <source>
        <dbReference type="ARBA" id="ARBA00022801"/>
    </source>
</evidence>
<dbReference type="InterPro" id="IPR011096">
    <property type="entry name" value="FTP_domain"/>
</dbReference>
<dbReference type="InterPro" id="IPR027268">
    <property type="entry name" value="Peptidase_M4/M1_CTD_sf"/>
</dbReference>